<dbReference type="STRING" id="37360.A0A0G4J5Z2"/>
<accession>A0A0G4J5Z2</accession>
<dbReference type="EMBL" id="CDSF01000137">
    <property type="protein sequence ID" value="CEP03028.1"/>
    <property type="molecule type" value="Genomic_DNA"/>
</dbReference>
<feature type="transmembrane region" description="Helical" evidence="5">
    <location>
        <begin position="180"/>
        <end position="201"/>
    </location>
</feature>
<reference evidence="7 9" key="1">
    <citation type="submission" date="2015-02" db="EMBL/GenBank/DDBJ databases">
        <authorList>
            <person name="Chooi Y.-H."/>
        </authorList>
    </citation>
    <scope>NUCLEOTIDE SEQUENCE [LARGE SCALE GENOMIC DNA]</scope>
    <source>
        <strain evidence="7">E3</strain>
    </source>
</reference>
<dbReference type="InterPro" id="IPR013083">
    <property type="entry name" value="Znf_RING/FYVE/PHD"/>
</dbReference>
<evidence type="ECO:0000313" key="8">
    <source>
        <dbReference type="EMBL" id="SPR01523.1"/>
    </source>
</evidence>
<gene>
    <name evidence="7" type="ORF">PBRA_009246</name>
    <name evidence="8" type="ORF">PLBR_LOCUS8738</name>
</gene>
<feature type="domain" description="RING-type" evidence="6">
    <location>
        <begin position="227"/>
        <end position="268"/>
    </location>
</feature>
<dbReference type="OrthoDB" id="8062037at2759"/>
<dbReference type="GO" id="GO:0005634">
    <property type="term" value="C:nucleus"/>
    <property type="evidence" value="ECO:0007669"/>
    <property type="project" value="TreeGrafter"/>
</dbReference>
<keyword evidence="8" id="KW-0496">Mitochondrion</keyword>
<organism evidence="7 9">
    <name type="scientific">Plasmodiophora brassicae</name>
    <name type="common">Clubroot disease agent</name>
    <dbReference type="NCBI Taxonomy" id="37360"/>
    <lineage>
        <taxon>Eukaryota</taxon>
        <taxon>Sar</taxon>
        <taxon>Rhizaria</taxon>
        <taxon>Endomyxa</taxon>
        <taxon>Phytomyxea</taxon>
        <taxon>Plasmodiophorida</taxon>
        <taxon>Plasmodiophoridae</taxon>
        <taxon>Plasmodiophora</taxon>
    </lineage>
</organism>
<dbReference type="InterPro" id="IPR051834">
    <property type="entry name" value="RING_finger_E3_ligase"/>
</dbReference>
<reference evidence="8 10" key="2">
    <citation type="submission" date="2018-03" db="EMBL/GenBank/DDBJ databases">
        <authorList>
            <person name="Fogelqvist J."/>
        </authorList>
    </citation>
    <scope>NUCLEOTIDE SEQUENCE [LARGE SCALE GENOMIC DNA]</scope>
</reference>
<keyword evidence="5" id="KW-0472">Membrane</keyword>
<dbReference type="AlphaFoldDB" id="A0A0G4J5Z2"/>
<evidence type="ECO:0000313" key="7">
    <source>
        <dbReference type="EMBL" id="CEP03028.1"/>
    </source>
</evidence>
<feature type="transmembrane region" description="Helical" evidence="5">
    <location>
        <begin position="157"/>
        <end position="174"/>
    </location>
</feature>
<keyword evidence="5" id="KW-1133">Transmembrane helix</keyword>
<keyword evidence="9" id="KW-1185">Reference proteome</keyword>
<dbReference type="Gene3D" id="3.30.40.10">
    <property type="entry name" value="Zinc/RING finger domain, C3HC4 (zinc finger)"/>
    <property type="match status" value="1"/>
</dbReference>
<evidence type="ECO:0000313" key="9">
    <source>
        <dbReference type="Proteomes" id="UP000039324"/>
    </source>
</evidence>
<dbReference type="OMA" id="NMGSVER"/>
<dbReference type="GO" id="GO:0008270">
    <property type="term" value="F:zinc ion binding"/>
    <property type="evidence" value="ECO:0007669"/>
    <property type="project" value="UniProtKB-KW"/>
</dbReference>
<evidence type="ECO:0000313" key="10">
    <source>
        <dbReference type="Proteomes" id="UP000290189"/>
    </source>
</evidence>
<geneLocation type="mitochondrion" evidence="8"/>
<dbReference type="GO" id="GO:0061630">
    <property type="term" value="F:ubiquitin protein ligase activity"/>
    <property type="evidence" value="ECO:0007669"/>
    <property type="project" value="TreeGrafter"/>
</dbReference>
<dbReference type="InterPro" id="IPR001841">
    <property type="entry name" value="Znf_RING"/>
</dbReference>
<evidence type="ECO:0000256" key="1">
    <source>
        <dbReference type="ARBA" id="ARBA00022723"/>
    </source>
</evidence>
<dbReference type="PANTHER" id="PTHR45931">
    <property type="entry name" value="SI:CH211-59O9.10"/>
    <property type="match status" value="1"/>
</dbReference>
<dbReference type="SMART" id="SM00184">
    <property type="entry name" value="RING"/>
    <property type="match status" value="1"/>
</dbReference>
<evidence type="ECO:0000256" key="3">
    <source>
        <dbReference type="ARBA" id="ARBA00022833"/>
    </source>
</evidence>
<sequence length="284" mass="31235">MASERPPPAPPATGAVVVQVDGVVSAPSRPPPRRRRRRVTIDAYQVALLAYEVAELVTSTVILSLYWDVEPCAALPVKSWILLYSARLPIRIPMTAKATYLESADDTVDDAAAAPARHRRTCNLLDACLRAHAFFMIAIGCFWVMQGTTCAATAPATFIYMVVLIGLVIVYVSAPVLVALAAFLCLPLLLIFVHCFGLSLYRASERTIKRLPRRRYRQEAAGDQTTCAICMTDFSTGDQVATLPCGHEFNEACIEQWLRIKRQCPVCRHDISAPMTSSVRQLPG</sequence>
<dbReference type="SUPFAM" id="SSF57850">
    <property type="entry name" value="RING/U-box"/>
    <property type="match status" value="1"/>
</dbReference>
<dbReference type="GO" id="GO:0006511">
    <property type="term" value="P:ubiquitin-dependent protein catabolic process"/>
    <property type="evidence" value="ECO:0007669"/>
    <property type="project" value="TreeGrafter"/>
</dbReference>
<evidence type="ECO:0000256" key="2">
    <source>
        <dbReference type="ARBA" id="ARBA00022771"/>
    </source>
</evidence>
<keyword evidence="1" id="KW-0479">Metal-binding</keyword>
<evidence type="ECO:0000256" key="5">
    <source>
        <dbReference type="SAM" id="Phobius"/>
    </source>
</evidence>
<evidence type="ECO:0000259" key="6">
    <source>
        <dbReference type="PROSITE" id="PS50089"/>
    </source>
</evidence>
<proteinExistence type="predicted"/>
<keyword evidence="2 4" id="KW-0863">Zinc-finger</keyword>
<dbReference type="Proteomes" id="UP000039324">
    <property type="component" value="Unassembled WGS sequence"/>
</dbReference>
<feature type="transmembrane region" description="Helical" evidence="5">
    <location>
        <begin position="129"/>
        <end position="145"/>
    </location>
</feature>
<keyword evidence="3" id="KW-0862">Zinc</keyword>
<dbReference type="PANTHER" id="PTHR45931:SF16">
    <property type="entry name" value="RING_U-BOX SUPERFAMILY PROTEIN"/>
    <property type="match status" value="1"/>
</dbReference>
<dbReference type="Proteomes" id="UP000290189">
    <property type="component" value="Unassembled WGS sequence"/>
</dbReference>
<protein>
    <recommendedName>
        <fullName evidence="6">RING-type domain-containing protein</fullName>
    </recommendedName>
</protein>
<dbReference type="EMBL" id="OVEO01000018">
    <property type="protein sequence ID" value="SPR01523.1"/>
    <property type="molecule type" value="Genomic_DNA"/>
</dbReference>
<keyword evidence="5" id="KW-0812">Transmembrane</keyword>
<name>A0A0G4J5Z2_PLABS</name>
<evidence type="ECO:0000256" key="4">
    <source>
        <dbReference type="PROSITE-ProRule" id="PRU00175"/>
    </source>
</evidence>
<dbReference type="FunFam" id="3.30.40.10:FF:000388">
    <property type="entry name" value="Putative RING zinc finger domain superfamily protein"/>
    <property type="match status" value="1"/>
</dbReference>
<dbReference type="PROSITE" id="PS50089">
    <property type="entry name" value="ZF_RING_2"/>
    <property type="match status" value="1"/>
</dbReference>
<dbReference type="Pfam" id="PF13639">
    <property type="entry name" value="zf-RING_2"/>
    <property type="match status" value="1"/>
</dbReference>